<evidence type="ECO:0000313" key="11">
    <source>
        <dbReference type="Proteomes" id="UP001175228"/>
    </source>
</evidence>
<feature type="binding site" evidence="7">
    <location>
        <position position="593"/>
    </location>
    <ligand>
        <name>Zn(2+)</name>
        <dbReference type="ChEBI" id="CHEBI:29105"/>
        <label>1</label>
    </ligand>
</feature>
<dbReference type="GO" id="GO:0000328">
    <property type="term" value="C:fungal-type vacuole lumen"/>
    <property type="evidence" value="ECO:0007669"/>
    <property type="project" value="TreeGrafter"/>
</dbReference>
<evidence type="ECO:0000256" key="2">
    <source>
        <dbReference type="ARBA" id="ARBA00022670"/>
    </source>
</evidence>
<feature type="transmembrane region" description="Helical" evidence="8">
    <location>
        <begin position="6"/>
        <end position="27"/>
    </location>
</feature>
<dbReference type="GO" id="GO:0004181">
    <property type="term" value="F:metallocarboxypeptidase activity"/>
    <property type="evidence" value="ECO:0007669"/>
    <property type="project" value="InterPro"/>
</dbReference>
<feature type="binding site" evidence="7">
    <location>
        <position position="308"/>
    </location>
    <ligand>
        <name>Zn(2+)</name>
        <dbReference type="ChEBI" id="CHEBI:29105"/>
        <label>2</label>
    </ligand>
</feature>
<feature type="domain" description="Peptidase M20 dimerisation" evidence="9">
    <location>
        <begin position="326"/>
        <end position="467"/>
    </location>
</feature>
<dbReference type="AlphaFoldDB" id="A0AA39QD03"/>
<organism evidence="10 11">
    <name type="scientific">Armillaria luteobubalina</name>
    <dbReference type="NCBI Taxonomy" id="153913"/>
    <lineage>
        <taxon>Eukaryota</taxon>
        <taxon>Fungi</taxon>
        <taxon>Dikarya</taxon>
        <taxon>Basidiomycota</taxon>
        <taxon>Agaricomycotina</taxon>
        <taxon>Agaricomycetes</taxon>
        <taxon>Agaricomycetidae</taxon>
        <taxon>Agaricales</taxon>
        <taxon>Marasmiineae</taxon>
        <taxon>Physalacriaceae</taxon>
        <taxon>Armillaria</taxon>
    </lineage>
</organism>
<comment type="similarity">
    <text evidence="1">Belongs to the peptidase M20A family.</text>
</comment>
<evidence type="ECO:0000256" key="5">
    <source>
        <dbReference type="ARBA" id="ARBA00022833"/>
    </source>
</evidence>
<keyword evidence="2" id="KW-0645">Protease</keyword>
<evidence type="ECO:0000256" key="3">
    <source>
        <dbReference type="ARBA" id="ARBA00022723"/>
    </source>
</evidence>
<keyword evidence="8" id="KW-0812">Transmembrane</keyword>
<dbReference type="Pfam" id="PF01546">
    <property type="entry name" value="Peptidase_M20"/>
    <property type="match status" value="1"/>
</dbReference>
<dbReference type="EMBL" id="JAUEPU010000008">
    <property type="protein sequence ID" value="KAK0500049.1"/>
    <property type="molecule type" value="Genomic_DNA"/>
</dbReference>
<feature type="binding site" evidence="7">
    <location>
        <position position="210"/>
    </location>
    <ligand>
        <name>Zn(2+)</name>
        <dbReference type="ChEBI" id="CHEBI:29105"/>
        <label>2</label>
    </ligand>
</feature>
<evidence type="ECO:0000256" key="8">
    <source>
        <dbReference type="SAM" id="Phobius"/>
    </source>
</evidence>
<evidence type="ECO:0000256" key="6">
    <source>
        <dbReference type="PIRSR" id="PIRSR037217-1"/>
    </source>
</evidence>
<dbReference type="Proteomes" id="UP001175228">
    <property type="component" value="Unassembled WGS sequence"/>
</dbReference>
<dbReference type="SUPFAM" id="SSF55031">
    <property type="entry name" value="Bacterial exopeptidase dimerisation domain"/>
    <property type="match status" value="1"/>
</dbReference>
<dbReference type="PROSITE" id="PS00758">
    <property type="entry name" value="ARGE_DAPE_CPG2_1"/>
    <property type="match status" value="1"/>
</dbReference>
<evidence type="ECO:0000256" key="7">
    <source>
        <dbReference type="PIRSR" id="PIRSR037217-2"/>
    </source>
</evidence>
<dbReference type="PROSITE" id="PS00759">
    <property type="entry name" value="ARGE_DAPE_CPG2_2"/>
    <property type="match status" value="1"/>
</dbReference>
<dbReference type="InterPro" id="IPR011650">
    <property type="entry name" value="Peptidase_M20_dimer"/>
</dbReference>
<accession>A0AA39QD03</accession>
<dbReference type="SUPFAM" id="SSF53187">
    <property type="entry name" value="Zn-dependent exopeptidases"/>
    <property type="match status" value="1"/>
</dbReference>
<feature type="transmembrane region" description="Helical" evidence="8">
    <location>
        <begin position="62"/>
        <end position="80"/>
    </location>
</feature>
<feature type="active site" description="Proton acceptor" evidence="6">
    <location>
        <position position="279"/>
    </location>
</feature>
<protein>
    <recommendedName>
        <fullName evidence="9">Peptidase M20 dimerisation domain-containing protein</fullName>
    </recommendedName>
</protein>
<dbReference type="PIRSF" id="PIRSF037217">
    <property type="entry name" value="Carboxypeptidase_S"/>
    <property type="match status" value="1"/>
</dbReference>
<proteinExistence type="inferred from homology"/>
<keyword evidence="3 7" id="KW-0479">Metal-binding</keyword>
<dbReference type="InterPro" id="IPR002933">
    <property type="entry name" value="Peptidase_M20"/>
</dbReference>
<feature type="binding site" evidence="7">
    <location>
        <position position="245"/>
    </location>
    <ligand>
        <name>Zn(2+)</name>
        <dbReference type="ChEBI" id="CHEBI:29105"/>
        <label>2</label>
    </ligand>
</feature>
<dbReference type="GO" id="GO:0046872">
    <property type="term" value="F:metal ion binding"/>
    <property type="evidence" value="ECO:0007669"/>
    <property type="project" value="UniProtKB-KW"/>
</dbReference>
<gene>
    <name evidence="10" type="ORF">EDD18DRAFT_1307598</name>
</gene>
<name>A0AA39QD03_9AGAR</name>
<evidence type="ECO:0000313" key="10">
    <source>
        <dbReference type="EMBL" id="KAK0500049.1"/>
    </source>
</evidence>
<keyword evidence="8" id="KW-0472">Membrane</keyword>
<dbReference type="PANTHER" id="PTHR45962">
    <property type="entry name" value="N-FATTY-ACYL-AMINO ACID SYNTHASE/HYDROLASE PM20D1"/>
    <property type="match status" value="1"/>
</dbReference>
<dbReference type="InterPro" id="IPR047177">
    <property type="entry name" value="Pept_M20A"/>
</dbReference>
<keyword evidence="11" id="KW-1185">Reference proteome</keyword>
<keyword evidence="4" id="KW-0378">Hydrolase</keyword>
<dbReference type="Pfam" id="PF07687">
    <property type="entry name" value="M20_dimer"/>
    <property type="match status" value="1"/>
</dbReference>
<keyword evidence="8" id="KW-1133">Transmembrane helix</keyword>
<evidence type="ECO:0000256" key="1">
    <source>
        <dbReference type="ARBA" id="ARBA00006247"/>
    </source>
</evidence>
<evidence type="ECO:0000259" key="9">
    <source>
        <dbReference type="Pfam" id="PF07687"/>
    </source>
</evidence>
<dbReference type="Gene3D" id="1.10.150.900">
    <property type="match status" value="1"/>
</dbReference>
<keyword evidence="5 7" id="KW-0862">Zinc</keyword>
<dbReference type="FunFam" id="3.40.630.10:FF:000027">
    <property type="entry name" value="N-fatty-acyl-amino acid synthase/hydrolase PM20D1"/>
    <property type="match status" value="1"/>
</dbReference>
<dbReference type="CDD" id="cd05674">
    <property type="entry name" value="M20_yscS"/>
    <property type="match status" value="1"/>
</dbReference>
<dbReference type="GO" id="GO:0051603">
    <property type="term" value="P:proteolysis involved in protein catabolic process"/>
    <property type="evidence" value="ECO:0007669"/>
    <property type="project" value="TreeGrafter"/>
</dbReference>
<dbReference type="InterPro" id="IPR017141">
    <property type="entry name" value="Pept_M20_carboxypep"/>
</dbReference>
<dbReference type="Gene3D" id="3.30.70.360">
    <property type="match status" value="1"/>
</dbReference>
<dbReference type="Gene3D" id="3.40.630.10">
    <property type="entry name" value="Zn peptidases"/>
    <property type="match status" value="1"/>
</dbReference>
<comment type="caution">
    <text evidence="10">The sequence shown here is derived from an EMBL/GenBank/DDBJ whole genome shotgun (WGS) entry which is preliminary data.</text>
</comment>
<reference evidence="10" key="1">
    <citation type="submission" date="2023-06" db="EMBL/GenBank/DDBJ databases">
        <authorList>
            <consortium name="Lawrence Berkeley National Laboratory"/>
            <person name="Ahrendt S."/>
            <person name="Sahu N."/>
            <person name="Indic B."/>
            <person name="Wong-Bajracharya J."/>
            <person name="Merenyi Z."/>
            <person name="Ke H.-M."/>
            <person name="Monk M."/>
            <person name="Kocsube S."/>
            <person name="Drula E."/>
            <person name="Lipzen A."/>
            <person name="Balint B."/>
            <person name="Henrissat B."/>
            <person name="Andreopoulos B."/>
            <person name="Martin F.M."/>
            <person name="Harder C.B."/>
            <person name="Rigling D."/>
            <person name="Ford K.L."/>
            <person name="Foster G.D."/>
            <person name="Pangilinan J."/>
            <person name="Papanicolaou A."/>
            <person name="Barry K."/>
            <person name="LaButti K."/>
            <person name="Viragh M."/>
            <person name="Koriabine M."/>
            <person name="Yan M."/>
            <person name="Riley R."/>
            <person name="Champramary S."/>
            <person name="Plett K.L."/>
            <person name="Tsai I.J."/>
            <person name="Slot J."/>
            <person name="Sipos G."/>
            <person name="Plett J."/>
            <person name="Nagy L.G."/>
            <person name="Grigoriev I.V."/>
        </authorList>
    </citation>
    <scope>NUCLEOTIDE SEQUENCE</scope>
    <source>
        <strain evidence="10">HWK02</strain>
    </source>
</reference>
<feature type="active site" evidence="6">
    <location>
        <position position="212"/>
    </location>
</feature>
<feature type="binding site" evidence="7">
    <location>
        <position position="245"/>
    </location>
    <ligand>
        <name>Zn(2+)</name>
        <dbReference type="ChEBI" id="CHEBI:29105"/>
        <label>1</label>
    </ligand>
</feature>
<dbReference type="InterPro" id="IPR036264">
    <property type="entry name" value="Bact_exopeptidase_dim_dom"/>
</dbReference>
<evidence type="ECO:0000256" key="4">
    <source>
        <dbReference type="ARBA" id="ARBA00022801"/>
    </source>
</evidence>
<dbReference type="InterPro" id="IPR001261">
    <property type="entry name" value="ArgE/DapE_CS"/>
</dbReference>
<sequence length="624" mass="68392">MHFPILVMFPLKFWAANVSAISVQYQLHALRLIRRKLDSYLPARVYSTTSQRAKPKRSQSKLKLLGVVLLSIIWASLFLFRRRGVVHIRGRNDVSLLVSHGCPQVDVVVPEKNANIWKTAGQTIATQEFKLRAASLLSGSIQIPGETFDDMGPIGEDSRWEIHGKFHEYLASAFPLVHVTFVLEKVNTYGLLYTWKGSDASLKPLLLLAHQDVVPVDPNTINEWAHPPFSGHFDGDRIWGRGSSDDKSGLIGTLSSLEVLLENDFKSTRTIILAFGFDEEVGGLQGAGHIAPKILEAYGKDSIALLVDEGGGFGQEYGTVFATPGVAEKGSTNVRVDVATAGGHSSVPPAHTSIGILARLLVEFEKHPYEVHLQRGTPTYELFQCFAEYSRDIPNKLRNDIKRSAESDKALLNVEGVLFQDPLYKSLVGTTQAIDIIHGGVKSNALPEKAWAIVNHRISTQSSASETFEHDAHLLISLAERFNLTYTAFGKDISQSGVPTKGSLTLSSPGYLDIAPLTPTTGNEAAPYKLLSGTIKATYNAHRSLEGDNIVVGPGMPTGNTDTKYYWNLTPHIFRYKHQNSGNGTNSLGNGAHTVNESISADSFVEMILFYTTLILNVDETTDL</sequence>
<dbReference type="PANTHER" id="PTHR45962:SF1">
    <property type="entry name" value="N-FATTY-ACYL-AMINO ACID SYNTHASE_HYDROLASE PM20D1"/>
    <property type="match status" value="1"/>
</dbReference>
<feature type="binding site" evidence="7">
    <location>
        <position position="280"/>
    </location>
    <ligand>
        <name>Zn(2+)</name>
        <dbReference type="ChEBI" id="CHEBI:29105"/>
        <label>1</label>
    </ligand>
</feature>